<evidence type="ECO:0000313" key="4">
    <source>
        <dbReference type="Proteomes" id="UP000253551"/>
    </source>
</evidence>
<evidence type="ECO:0000313" key="3">
    <source>
        <dbReference type="EMBL" id="RCH79829.1"/>
    </source>
</evidence>
<feature type="non-terminal residue" evidence="3">
    <location>
        <position position="1"/>
    </location>
</feature>
<dbReference type="PANTHER" id="PTHR11049:SF16">
    <property type="entry name" value="PROTEIN VDLD"/>
    <property type="match status" value="1"/>
</dbReference>
<accession>A0A367IQC8</accession>
<dbReference type="GO" id="GO:0052816">
    <property type="term" value="F:long-chain fatty acyl-CoA hydrolase activity"/>
    <property type="evidence" value="ECO:0007669"/>
    <property type="project" value="TreeGrafter"/>
</dbReference>
<keyword evidence="4" id="KW-1185">Reference proteome</keyword>
<dbReference type="Proteomes" id="UP000253551">
    <property type="component" value="Unassembled WGS sequence"/>
</dbReference>
<evidence type="ECO:0000256" key="1">
    <source>
        <dbReference type="ARBA" id="ARBA00022801"/>
    </source>
</evidence>
<dbReference type="InterPro" id="IPR033120">
    <property type="entry name" value="HOTDOG_ACOT"/>
</dbReference>
<organism evidence="3 4">
    <name type="scientific">Rhizopus stolonifer</name>
    <name type="common">Rhizopus nigricans</name>
    <dbReference type="NCBI Taxonomy" id="4846"/>
    <lineage>
        <taxon>Eukaryota</taxon>
        <taxon>Fungi</taxon>
        <taxon>Fungi incertae sedis</taxon>
        <taxon>Mucoromycota</taxon>
        <taxon>Mucoromycotina</taxon>
        <taxon>Mucoromycetes</taxon>
        <taxon>Mucorales</taxon>
        <taxon>Mucorineae</taxon>
        <taxon>Rhizopodaceae</taxon>
        <taxon>Rhizopus</taxon>
    </lineage>
</organism>
<dbReference type="GO" id="GO:0005829">
    <property type="term" value="C:cytosol"/>
    <property type="evidence" value="ECO:0007669"/>
    <property type="project" value="TreeGrafter"/>
</dbReference>
<gene>
    <name evidence="3" type="ORF">CU098_002192</name>
</gene>
<comment type="caution">
    <text evidence="3">The sequence shown here is derived from an EMBL/GenBank/DDBJ whole genome shotgun (WGS) entry which is preliminary data.</text>
</comment>
<keyword evidence="1" id="KW-0378">Hydrolase</keyword>
<dbReference type="InterPro" id="IPR006683">
    <property type="entry name" value="Thioestr_dom"/>
</dbReference>
<dbReference type="InterPro" id="IPR040170">
    <property type="entry name" value="Cytosol_ACT"/>
</dbReference>
<feature type="domain" description="HotDog ACOT-type" evidence="2">
    <location>
        <begin position="262"/>
        <end position="374"/>
    </location>
</feature>
<dbReference type="OrthoDB" id="3184331at2759"/>
<proteinExistence type="predicted"/>
<feature type="domain" description="HotDog ACOT-type" evidence="2">
    <location>
        <begin position="26"/>
        <end position="138"/>
    </location>
</feature>
<reference evidence="3 4" key="1">
    <citation type="journal article" date="2018" name="G3 (Bethesda)">
        <title>Phylogenetic and Phylogenomic Definition of Rhizopus Species.</title>
        <authorList>
            <person name="Gryganskyi A.P."/>
            <person name="Golan J."/>
            <person name="Dolatabadi S."/>
            <person name="Mondo S."/>
            <person name="Robb S."/>
            <person name="Idnurm A."/>
            <person name="Muszewska A."/>
            <person name="Steczkiewicz K."/>
            <person name="Masonjones S."/>
            <person name="Liao H.L."/>
            <person name="Gajdeczka M.T."/>
            <person name="Anike F."/>
            <person name="Vuek A."/>
            <person name="Anishchenko I.M."/>
            <person name="Voigt K."/>
            <person name="de Hoog G.S."/>
            <person name="Smith M.E."/>
            <person name="Heitman J."/>
            <person name="Vilgalys R."/>
            <person name="Stajich J.E."/>
        </authorList>
    </citation>
    <scope>NUCLEOTIDE SEQUENCE [LARGE SCALE GENOMIC DNA]</scope>
    <source>
        <strain evidence="3 4">LSU 92-RS-03</strain>
    </source>
</reference>
<protein>
    <recommendedName>
        <fullName evidence="2">HotDog ACOT-type domain-containing protein</fullName>
    </recommendedName>
</protein>
<dbReference type="GO" id="GO:0006637">
    <property type="term" value="P:acyl-CoA metabolic process"/>
    <property type="evidence" value="ECO:0007669"/>
    <property type="project" value="TreeGrafter"/>
</dbReference>
<dbReference type="EMBL" id="PJQM01006345">
    <property type="protein sequence ID" value="RCH79829.1"/>
    <property type="molecule type" value="Genomic_DNA"/>
</dbReference>
<dbReference type="Gene3D" id="3.10.129.10">
    <property type="entry name" value="Hotdog Thioesterase"/>
    <property type="match status" value="2"/>
</dbReference>
<dbReference type="STRING" id="4846.A0A367IQC8"/>
<dbReference type="PANTHER" id="PTHR11049">
    <property type="entry name" value="ACYL COENZYME A THIOESTER HYDROLASE"/>
    <property type="match status" value="1"/>
</dbReference>
<dbReference type="InterPro" id="IPR029069">
    <property type="entry name" value="HotDog_dom_sf"/>
</dbReference>
<dbReference type="AlphaFoldDB" id="A0A367IQC8"/>
<dbReference type="PROSITE" id="PS51770">
    <property type="entry name" value="HOTDOG_ACOT"/>
    <property type="match status" value="2"/>
</dbReference>
<dbReference type="Pfam" id="PF03061">
    <property type="entry name" value="4HBT"/>
    <property type="match status" value="2"/>
</dbReference>
<sequence>QPLFQRLLPDPYTTAGNVRVNSKPAHESRVTMTEFISSSQCNLKGFAYAGVILGWIDIAAGIAAKRHAVSPSVTRSVDDVAFLHPVKMGDIVYIQASVNKSWKTSMEVGVKVEAESPLSNERFFVAHAYLTFVALSPRPSARTYLGRMLSDLQTIPVPEIMPQSPMELKRFEMAESRRQTRFKNKKADYSLIRERMREWSQGLRQRADADAPIKHHPGYFPLAGTPSEEKEEEELVFLAQKKGRRFSQDPRMLQQIKERPISYTFAEVVELVMPQHANTLKITFGGQIMDWMERCALASANRLAKAHLLTASIDSLNFIASSGVGDVVTIRSVVSRAFNSSMEVYVTVEAENLLTGETKFTNDGFFTITALDNDNVPVIIPKVVPQTECGMEIYEGGQERRSKRLYQRRELVNLINASRKTALPSVVMEQV</sequence>
<dbReference type="SUPFAM" id="SSF54637">
    <property type="entry name" value="Thioesterase/thiol ester dehydrase-isomerase"/>
    <property type="match status" value="2"/>
</dbReference>
<dbReference type="CDD" id="cd03442">
    <property type="entry name" value="BFIT_BACH"/>
    <property type="match status" value="2"/>
</dbReference>
<evidence type="ECO:0000259" key="2">
    <source>
        <dbReference type="PROSITE" id="PS51770"/>
    </source>
</evidence>
<name>A0A367IQC8_RHIST</name>